<dbReference type="PROSITE" id="PS50164">
    <property type="entry name" value="GIY_YIG"/>
    <property type="match status" value="1"/>
</dbReference>
<dbReference type="PANTHER" id="PTHR30562">
    <property type="entry name" value="UVRC/OXIDOREDUCTASE"/>
    <property type="match status" value="1"/>
</dbReference>
<dbReference type="STRING" id="1797714.A3D04_00335"/>
<evidence type="ECO:0000259" key="8">
    <source>
        <dbReference type="PROSITE" id="PS50165"/>
    </source>
</evidence>
<evidence type="ECO:0000259" key="7">
    <source>
        <dbReference type="PROSITE" id="PS50164"/>
    </source>
</evidence>
<dbReference type="CDD" id="cd10434">
    <property type="entry name" value="GIY-YIG_UvrC_Cho"/>
    <property type="match status" value="1"/>
</dbReference>
<dbReference type="InterPro" id="IPR050066">
    <property type="entry name" value="UvrABC_protein_C"/>
</dbReference>
<evidence type="ECO:0000313" key="9">
    <source>
        <dbReference type="EMBL" id="OGD89509.1"/>
    </source>
</evidence>
<dbReference type="EMBL" id="MFBD01000001">
    <property type="protein sequence ID" value="OGD89509.1"/>
    <property type="molecule type" value="Genomic_DNA"/>
</dbReference>
<dbReference type="PROSITE" id="PS50151">
    <property type="entry name" value="UVR"/>
    <property type="match status" value="1"/>
</dbReference>
<accession>A0A1F5GCC8</accession>
<dbReference type="Pfam" id="PF01541">
    <property type="entry name" value="GIY-YIG"/>
    <property type="match status" value="1"/>
</dbReference>
<keyword evidence="3" id="KW-0228">DNA excision</keyword>
<organism evidence="9 10">
    <name type="scientific">Candidatus Curtissbacteria bacterium RIFCSPHIGHO2_02_FULL_40_16b</name>
    <dbReference type="NCBI Taxonomy" id="1797714"/>
    <lineage>
        <taxon>Bacteria</taxon>
        <taxon>Candidatus Curtissiibacteriota</taxon>
    </lineage>
</organism>
<dbReference type="InterPro" id="IPR001162">
    <property type="entry name" value="UvrC_RNase_H_dom"/>
</dbReference>
<dbReference type="Gene3D" id="3.30.420.340">
    <property type="entry name" value="UvrC, RNAse H endonuclease domain"/>
    <property type="match status" value="1"/>
</dbReference>
<protein>
    <recommendedName>
        <fullName evidence="11">Excinuclease ABC subunit C</fullName>
    </recommendedName>
</protein>
<evidence type="ECO:0000256" key="3">
    <source>
        <dbReference type="ARBA" id="ARBA00022769"/>
    </source>
</evidence>
<dbReference type="PANTHER" id="PTHR30562:SF1">
    <property type="entry name" value="UVRABC SYSTEM PROTEIN C"/>
    <property type="match status" value="1"/>
</dbReference>
<dbReference type="InterPro" id="IPR047296">
    <property type="entry name" value="GIY-YIG_UvrC_Cho"/>
</dbReference>
<keyword evidence="4" id="KW-0267">Excision nuclease</keyword>
<evidence type="ECO:0008006" key="11">
    <source>
        <dbReference type="Google" id="ProtNLM"/>
    </source>
</evidence>
<evidence type="ECO:0000256" key="1">
    <source>
        <dbReference type="ARBA" id="ARBA00022490"/>
    </source>
</evidence>
<sequence>MKTIEQLIKKIPDEPGIYKFLNDQGKIIYIGKAKSLKKRVSSYFTKKKLGPKTDLMVSQISDIKFTKVFSQFESLLLEAEEIKSAQPFFNIEAKDDKSPLYIKISADKFPLISTVRNEKPKHGVFLKGPFSGAGTAKDILKMVRKIFPYCHHKNPKKPCLFVHLNLCPYPYSSTQAKEEYIQNISKIKKLFKGESKQLIRDLRKEMNAFSKLQKFEQAQQIKKKIEKLEFLATTYHAPKEFLETPTLVDDLTLQKLKKLQEVLELKNLPKRIECYDISNIQGKYPTGSMVVFKNGKPAKDQYRKFKIKFTEKPNDYEMLREVLTRRLHNDWPKPDLVIIDGGRGQLNVALHKVAQEKLFAEVISIAKRLEEIYTPQKPLPISLPKENAARQLVEEIRNEAHRFAITYHRLLRSKIFIPSEKPWPSGRG</sequence>
<dbReference type="GO" id="GO:0006289">
    <property type="term" value="P:nucleotide-excision repair"/>
    <property type="evidence" value="ECO:0007669"/>
    <property type="project" value="InterPro"/>
</dbReference>
<dbReference type="InterPro" id="IPR000305">
    <property type="entry name" value="GIY-YIG_endonuc"/>
</dbReference>
<name>A0A1F5GCC8_9BACT</name>
<dbReference type="GO" id="GO:0009380">
    <property type="term" value="C:excinuclease repair complex"/>
    <property type="evidence" value="ECO:0007669"/>
    <property type="project" value="TreeGrafter"/>
</dbReference>
<dbReference type="Proteomes" id="UP000177369">
    <property type="component" value="Unassembled WGS sequence"/>
</dbReference>
<dbReference type="InterPro" id="IPR038476">
    <property type="entry name" value="UvrC_RNase_H_dom_sf"/>
</dbReference>
<evidence type="ECO:0000256" key="2">
    <source>
        <dbReference type="ARBA" id="ARBA00022763"/>
    </source>
</evidence>
<evidence type="ECO:0000256" key="5">
    <source>
        <dbReference type="ARBA" id="ARBA00023204"/>
    </source>
</evidence>
<comment type="caution">
    <text evidence="9">The sequence shown here is derived from an EMBL/GenBank/DDBJ whole genome shotgun (WGS) entry which is preliminary data.</text>
</comment>
<dbReference type="GO" id="GO:0009381">
    <property type="term" value="F:excinuclease ABC activity"/>
    <property type="evidence" value="ECO:0007669"/>
    <property type="project" value="InterPro"/>
</dbReference>
<feature type="domain" description="GIY-YIG" evidence="7">
    <location>
        <begin position="13"/>
        <end position="91"/>
    </location>
</feature>
<evidence type="ECO:0000256" key="4">
    <source>
        <dbReference type="ARBA" id="ARBA00022881"/>
    </source>
</evidence>
<dbReference type="InterPro" id="IPR035901">
    <property type="entry name" value="GIY-YIG_endonuc_sf"/>
</dbReference>
<reference evidence="9 10" key="1">
    <citation type="journal article" date="2016" name="Nat. Commun.">
        <title>Thousands of microbial genomes shed light on interconnected biogeochemical processes in an aquifer system.</title>
        <authorList>
            <person name="Anantharaman K."/>
            <person name="Brown C.T."/>
            <person name="Hug L.A."/>
            <person name="Sharon I."/>
            <person name="Castelle C.J."/>
            <person name="Probst A.J."/>
            <person name="Thomas B.C."/>
            <person name="Singh A."/>
            <person name="Wilkins M.J."/>
            <person name="Karaoz U."/>
            <person name="Brodie E.L."/>
            <person name="Williams K.H."/>
            <person name="Hubbard S.S."/>
            <person name="Banfield J.F."/>
        </authorList>
    </citation>
    <scope>NUCLEOTIDE SEQUENCE [LARGE SCALE GENOMIC DNA]</scope>
</reference>
<dbReference type="FunFam" id="3.40.1440.10:FF:000001">
    <property type="entry name" value="UvrABC system protein C"/>
    <property type="match status" value="1"/>
</dbReference>
<keyword evidence="2" id="KW-0227">DNA damage</keyword>
<dbReference type="AlphaFoldDB" id="A0A1F5GCC8"/>
<dbReference type="SUPFAM" id="SSF82771">
    <property type="entry name" value="GIY-YIG endonuclease"/>
    <property type="match status" value="1"/>
</dbReference>
<proteinExistence type="predicted"/>
<keyword evidence="5" id="KW-0234">DNA repair</keyword>
<dbReference type="Gene3D" id="3.40.1440.10">
    <property type="entry name" value="GIY-YIG endonuclease"/>
    <property type="match status" value="1"/>
</dbReference>
<dbReference type="SMART" id="SM00465">
    <property type="entry name" value="GIYc"/>
    <property type="match status" value="1"/>
</dbReference>
<dbReference type="SUPFAM" id="SSF46600">
    <property type="entry name" value="C-terminal UvrC-binding domain of UvrB"/>
    <property type="match status" value="1"/>
</dbReference>
<dbReference type="Pfam" id="PF08459">
    <property type="entry name" value="UvrC_RNaseH_dom"/>
    <property type="match status" value="1"/>
</dbReference>
<feature type="domain" description="UVR" evidence="6">
    <location>
        <begin position="196"/>
        <end position="231"/>
    </location>
</feature>
<keyword evidence="1" id="KW-0963">Cytoplasm</keyword>
<dbReference type="PROSITE" id="PS50165">
    <property type="entry name" value="UVRC"/>
    <property type="match status" value="1"/>
</dbReference>
<dbReference type="InterPro" id="IPR036876">
    <property type="entry name" value="UVR_dom_sf"/>
</dbReference>
<gene>
    <name evidence="9" type="ORF">A3D04_00335</name>
</gene>
<feature type="domain" description="UvrC family homology region profile" evidence="8">
    <location>
        <begin position="222"/>
        <end position="349"/>
    </location>
</feature>
<evidence type="ECO:0000259" key="6">
    <source>
        <dbReference type="PROSITE" id="PS50151"/>
    </source>
</evidence>
<evidence type="ECO:0000313" key="10">
    <source>
        <dbReference type="Proteomes" id="UP000177369"/>
    </source>
</evidence>
<dbReference type="InterPro" id="IPR001943">
    <property type="entry name" value="UVR_dom"/>
</dbReference>